<organism evidence="1 2">
    <name type="scientific">Prevotella veroralis F0319</name>
    <dbReference type="NCBI Taxonomy" id="649761"/>
    <lineage>
        <taxon>Bacteria</taxon>
        <taxon>Pseudomonadati</taxon>
        <taxon>Bacteroidota</taxon>
        <taxon>Bacteroidia</taxon>
        <taxon>Bacteroidales</taxon>
        <taxon>Prevotellaceae</taxon>
        <taxon>Prevotella</taxon>
    </lineage>
</organism>
<dbReference type="Proteomes" id="UP000003327">
    <property type="component" value="Unassembled WGS sequence"/>
</dbReference>
<accession>C9MLS0</accession>
<dbReference type="NCBIfam" id="TIGR03780">
    <property type="entry name" value="Bac_Flav_CT_N"/>
    <property type="match status" value="1"/>
</dbReference>
<evidence type="ECO:0000313" key="1">
    <source>
        <dbReference type="EMBL" id="EEX19604.1"/>
    </source>
</evidence>
<dbReference type="eggNOG" id="ENOG502Z96T">
    <property type="taxonomic scope" value="Bacteria"/>
</dbReference>
<dbReference type="HOGENOM" id="CLU_078222_0_0_10"/>
<dbReference type="STRING" id="649761.HMPREF0973_00546"/>
<keyword evidence="2" id="KW-1185">Reference proteome</keyword>
<protein>
    <submittedName>
        <fullName evidence="1">Conjugative transposon TraN protein</fullName>
    </submittedName>
</protein>
<evidence type="ECO:0000313" key="2">
    <source>
        <dbReference type="Proteomes" id="UP000003327"/>
    </source>
</evidence>
<sequence length="321" mass="36590">MQNSFQKFIKHLGNMKKILVLMVALMGLCGSLQAQKKYKNIEADSASVRYIRNAKPTDSYIFDENRRKDVVFVNEEVTTHLLMPENIKLVDISTSKIIGNQCTDNIVRIKPSGRMYDNELVGTITVIGERHIVQLNVVYTSGPAKANSIYRIKAGEMGRYENPDVTMPRKEMAAYAWAIFASKPQKNIHSNKNGIKARVNNIYSIGDYFFIDYSLYNATKIKYDISEVRIKLTDKKELKATNSQTIELTPVYSLSSAKSFKKAYRNVLVLDKLTFPEEKVLKLEISEEQISGRIITLDINYKDMLHADGVSEQMVSYLPVF</sequence>
<name>C9MLS0_9BACT</name>
<dbReference type="AlphaFoldDB" id="C9MLS0"/>
<gene>
    <name evidence="1" type="primary">traN</name>
    <name evidence="1" type="ORF">HMPREF0973_00546</name>
</gene>
<dbReference type="EMBL" id="ACVA01000013">
    <property type="protein sequence ID" value="EEX19604.1"/>
    <property type="molecule type" value="Genomic_DNA"/>
</dbReference>
<dbReference type="Pfam" id="PF13595">
    <property type="entry name" value="DUF4138"/>
    <property type="match status" value="1"/>
</dbReference>
<dbReference type="InterPro" id="IPR022298">
    <property type="entry name" value="Conjug_transposon_TraN"/>
</dbReference>
<proteinExistence type="predicted"/>
<comment type="caution">
    <text evidence="1">The sequence shown here is derived from an EMBL/GenBank/DDBJ whole genome shotgun (WGS) entry which is preliminary data.</text>
</comment>
<reference evidence="1 2" key="1">
    <citation type="submission" date="2009-09" db="EMBL/GenBank/DDBJ databases">
        <authorList>
            <person name="Weinstock G."/>
            <person name="Sodergren E."/>
            <person name="Clifton S."/>
            <person name="Fulton L."/>
            <person name="Fulton B."/>
            <person name="Courtney L."/>
            <person name="Fronick C."/>
            <person name="Harrison M."/>
            <person name="Strong C."/>
            <person name="Farmer C."/>
            <person name="Delahaunty K."/>
            <person name="Markovic C."/>
            <person name="Hall O."/>
            <person name="Minx P."/>
            <person name="Tomlinson C."/>
            <person name="Mitreva M."/>
            <person name="Nelson J."/>
            <person name="Hou S."/>
            <person name="Wollam A."/>
            <person name="Pepin K.H."/>
            <person name="Johnson M."/>
            <person name="Bhonagiri V."/>
            <person name="Nash W.E."/>
            <person name="Warren W."/>
            <person name="Chinwalla A."/>
            <person name="Mardis E.R."/>
            <person name="Wilson R.K."/>
        </authorList>
    </citation>
    <scope>NUCLEOTIDE SEQUENCE [LARGE SCALE GENOMIC DNA]</scope>
    <source>
        <strain evidence="1 2">F0319</strain>
    </source>
</reference>